<proteinExistence type="predicted"/>
<comment type="caution">
    <text evidence="1">The sequence shown here is derived from an EMBL/GenBank/DDBJ whole genome shotgun (WGS) entry which is preliminary data.</text>
</comment>
<evidence type="ECO:0000313" key="1">
    <source>
        <dbReference type="EMBL" id="PNI33309.1"/>
    </source>
</evidence>
<protein>
    <submittedName>
        <fullName evidence="1">RACGAP1 isoform 1</fullName>
    </submittedName>
</protein>
<reference evidence="1 2" key="1">
    <citation type="submission" date="2017-12" db="EMBL/GenBank/DDBJ databases">
        <title>High-resolution comparative analysis of great ape genomes.</title>
        <authorList>
            <person name="Pollen A."/>
            <person name="Hastie A."/>
            <person name="Hormozdiari F."/>
            <person name="Dougherty M."/>
            <person name="Liu R."/>
            <person name="Chaisson M."/>
            <person name="Hoppe E."/>
            <person name="Hill C."/>
            <person name="Pang A."/>
            <person name="Hillier L."/>
            <person name="Baker C."/>
            <person name="Armstrong J."/>
            <person name="Shendure J."/>
            <person name="Paten B."/>
            <person name="Wilson R."/>
            <person name="Chao H."/>
            <person name="Schneider V."/>
            <person name="Ventura M."/>
            <person name="Kronenberg Z."/>
            <person name="Murali S."/>
            <person name="Gordon D."/>
            <person name="Cantsilieris S."/>
            <person name="Munson K."/>
            <person name="Nelson B."/>
            <person name="Raja A."/>
            <person name="Underwood J."/>
            <person name="Diekhans M."/>
            <person name="Fiddes I."/>
            <person name="Haussler D."/>
            <person name="Eichler E."/>
        </authorList>
    </citation>
    <scope>NUCLEOTIDE SEQUENCE [LARGE SCALE GENOMIC DNA]</scope>
    <source>
        <strain evidence="1">Yerkes chimp pedigree #C0471</strain>
    </source>
</reference>
<name>A0A2J8KE63_PANTR</name>
<dbReference type="AlphaFoldDB" id="A0A2J8KE63"/>
<feature type="non-terminal residue" evidence="1">
    <location>
        <position position="67"/>
    </location>
</feature>
<sequence>MCGICLSSLCAGWRFSVKEMKSERQIQLIREMLMCDTSGSIQLSEEQKSALAFLNRGQPSSSNAGNK</sequence>
<dbReference type="Proteomes" id="UP000236370">
    <property type="component" value="Unassembled WGS sequence"/>
</dbReference>
<dbReference type="EMBL" id="NBAG03000375">
    <property type="protein sequence ID" value="PNI33309.1"/>
    <property type="molecule type" value="Genomic_DNA"/>
</dbReference>
<accession>A0A2J8KE63</accession>
<gene>
    <name evidence="1" type="ORF">CK820_G0039683</name>
</gene>
<evidence type="ECO:0000313" key="2">
    <source>
        <dbReference type="Proteomes" id="UP000236370"/>
    </source>
</evidence>
<dbReference type="SMR" id="A0A2J8KE63"/>
<organism evidence="1 2">
    <name type="scientific">Pan troglodytes</name>
    <name type="common">Chimpanzee</name>
    <dbReference type="NCBI Taxonomy" id="9598"/>
    <lineage>
        <taxon>Eukaryota</taxon>
        <taxon>Metazoa</taxon>
        <taxon>Chordata</taxon>
        <taxon>Craniata</taxon>
        <taxon>Vertebrata</taxon>
        <taxon>Euteleostomi</taxon>
        <taxon>Mammalia</taxon>
        <taxon>Eutheria</taxon>
        <taxon>Euarchontoglires</taxon>
        <taxon>Primates</taxon>
        <taxon>Haplorrhini</taxon>
        <taxon>Catarrhini</taxon>
        <taxon>Hominidae</taxon>
        <taxon>Pan</taxon>
    </lineage>
</organism>